<protein>
    <submittedName>
        <fullName evidence="1">Uncharacterized protein</fullName>
    </submittedName>
</protein>
<dbReference type="EMBL" id="BAABME010002362">
    <property type="protein sequence ID" value="GAA0154288.1"/>
    <property type="molecule type" value="Genomic_DNA"/>
</dbReference>
<sequence length="105" mass="10960">MLTPVPPPPCYSTADGVQAATSTLAQAPTTTKHTNTAPIIALLHVMQNRSTLVLTQNPINIPSALSPPKATMTGGVQIAQTPHILSADHNAQPSMPQQVNPLIPI</sequence>
<gene>
    <name evidence="1" type="ORF">LIER_12315</name>
</gene>
<comment type="caution">
    <text evidence="1">The sequence shown here is derived from an EMBL/GenBank/DDBJ whole genome shotgun (WGS) entry which is preliminary data.</text>
</comment>
<evidence type="ECO:0000313" key="1">
    <source>
        <dbReference type="EMBL" id="GAA0154288.1"/>
    </source>
</evidence>
<evidence type="ECO:0000313" key="2">
    <source>
        <dbReference type="Proteomes" id="UP001454036"/>
    </source>
</evidence>
<organism evidence="1 2">
    <name type="scientific">Lithospermum erythrorhizon</name>
    <name type="common">Purple gromwell</name>
    <name type="synonym">Lithospermum officinale var. erythrorhizon</name>
    <dbReference type="NCBI Taxonomy" id="34254"/>
    <lineage>
        <taxon>Eukaryota</taxon>
        <taxon>Viridiplantae</taxon>
        <taxon>Streptophyta</taxon>
        <taxon>Embryophyta</taxon>
        <taxon>Tracheophyta</taxon>
        <taxon>Spermatophyta</taxon>
        <taxon>Magnoliopsida</taxon>
        <taxon>eudicotyledons</taxon>
        <taxon>Gunneridae</taxon>
        <taxon>Pentapetalae</taxon>
        <taxon>asterids</taxon>
        <taxon>lamiids</taxon>
        <taxon>Boraginales</taxon>
        <taxon>Boraginaceae</taxon>
        <taxon>Boraginoideae</taxon>
        <taxon>Lithospermeae</taxon>
        <taxon>Lithospermum</taxon>
    </lineage>
</organism>
<name>A0AAV3PTB3_LITER</name>
<dbReference type="Proteomes" id="UP001454036">
    <property type="component" value="Unassembled WGS sequence"/>
</dbReference>
<dbReference type="AlphaFoldDB" id="A0AAV3PTB3"/>
<accession>A0AAV3PTB3</accession>
<keyword evidence="2" id="KW-1185">Reference proteome</keyword>
<reference evidence="1 2" key="1">
    <citation type="submission" date="2024-01" db="EMBL/GenBank/DDBJ databases">
        <title>The complete chloroplast genome sequence of Lithospermum erythrorhizon: insights into the phylogenetic relationship among Boraginaceae species and the maternal lineages of purple gromwells.</title>
        <authorList>
            <person name="Okada T."/>
            <person name="Watanabe K."/>
        </authorList>
    </citation>
    <scope>NUCLEOTIDE SEQUENCE [LARGE SCALE GENOMIC DNA]</scope>
</reference>
<proteinExistence type="predicted"/>